<evidence type="ECO:0000313" key="5">
    <source>
        <dbReference type="EnsemblMetazoa" id="XP_029345189.1"/>
    </source>
</evidence>
<reference evidence="6" key="1">
    <citation type="submission" date="2010-06" db="EMBL/GenBank/DDBJ databases">
        <authorList>
            <person name="Jiang H."/>
            <person name="Abraham K."/>
            <person name="Ali S."/>
            <person name="Alsbrooks S.L."/>
            <person name="Anim B.N."/>
            <person name="Anosike U.S."/>
            <person name="Attaway T."/>
            <person name="Bandaranaike D.P."/>
            <person name="Battles P.K."/>
            <person name="Bell S.N."/>
            <person name="Bell A.V."/>
            <person name="Beltran B."/>
            <person name="Bickham C."/>
            <person name="Bustamante Y."/>
            <person name="Caleb T."/>
            <person name="Canada A."/>
            <person name="Cardenas V."/>
            <person name="Carter K."/>
            <person name="Chacko J."/>
            <person name="Chandrabose M.N."/>
            <person name="Chavez D."/>
            <person name="Chavez A."/>
            <person name="Chen L."/>
            <person name="Chu H.-S."/>
            <person name="Claassen K.J."/>
            <person name="Cockrell R."/>
            <person name="Collins M."/>
            <person name="Cooper J.A."/>
            <person name="Cree A."/>
            <person name="Curry S.M."/>
            <person name="Da Y."/>
            <person name="Dao M.D."/>
            <person name="Das B."/>
            <person name="Davila M.-L."/>
            <person name="Davy-Carroll L."/>
            <person name="Denson S."/>
            <person name="Dinh H."/>
            <person name="Ebong V.E."/>
            <person name="Edwards J.R."/>
            <person name="Egan A."/>
            <person name="El-Daye J."/>
            <person name="Escobedo L."/>
            <person name="Fernandez S."/>
            <person name="Fernando P.R."/>
            <person name="Flagg N."/>
            <person name="Forbes L.D."/>
            <person name="Fowler R.G."/>
            <person name="Fu Q."/>
            <person name="Gabisi R.A."/>
            <person name="Ganer J."/>
            <person name="Garbino Pronczuk A."/>
            <person name="Garcia R.M."/>
            <person name="Garner T."/>
            <person name="Garrett T.E."/>
            <person name="Gonzalez D.A."/>
            <person name="Hamid H."/>
            <person name="Hawkins E.S."/>
            <person name="Hirani K."/>
            <person name="Hogues M.E."/>
            <person name="Hollins B."/>
            <person name="Hsiao C.-H."/>
            <person name="Jabil R."/>
            <person name="James M.L."/>
            <person name="Jhangiani S.N."/>
            <person name="Johnson B."/>
            <person name="Johnson Q."/>
            <person name="Joshi V."/>
            <person name="Kalu J.B."/>
            <person name="Kam C."/>
            <person name="Kashfia A."/>
            <person name="Keebler J."/>
            <person name="Kisamo H."/>
            <person name="Kovar C.L."/>
            <person name="Lago L.A."/>
            <person name="Lai C.-Y."/>
            <person name="Laidlaw J."/>
            <person name="Lara F."/>
            <person name="Le T.-K."/>
            <person name="Lee S.L."/>
            <person name="Legall F.H."/>
            <person name="Lemon S.J."/>
            <person name="Lewis L.R."/>
            <person name="Li B."/>
            <person name="Liu Y."/>
            <person name="Liu Y.-S."/>
            <person name="Lopez J."/>
            <person name="Lozado R.J."/>
            <person name="Lu J."/>
            <person name="Madu R.C."/>
            <person name="Maheshwari M."/>
            <person name="Maheshwari R."/>
            <person name="Malloy K."/>
            <person name="Martinez E."/>
            <person name="Mathew T."/>
            <person name="Mercado I.C."/>
            <person name="Mercado C."/>
            <person name="Meyer B."/>
            <person name="Montgomery K."/>
            <person name="Morgan M.B."/>
            <person name="Munidasa M."/>
            <person name="Nazareth L.V."/>
            <person name="Nelson J."/>
            <person name="Ng B.M."/>
            <person name="Nguyen N.B."/>
            <person name="Nguyen P.Q."/>
            <person name="Nguyen T."/>
            <person name="Obregon M."/>
            <person name="Okwuonu G.O."/>
            <person name="Onwere C.G."/>
            <person name="Orozco G."/>
            <person name="Parra A."/>
            <person name="Patel S."/>
            <person name="Patil S."/>
            <person name="Perez A."/>
            <person name="Perez Y."/>
            <person name="Pham C."/>
            <person name="Primus E.L."/>
            <person name="Pu L.-L."/>
            <person name="Puazo M."/>
            <person name="Qin X."/>
            <person name="Quiroz J.B."/>
            <person name="Reese J."/>
            <person name="Richards S."/>
            <person name="Rives C.M."/>
            <person name="Robberts R."/>
            <person name="Ruiz S.J."/>
            <person name="Ruiz M.J."/>
            <person name="Santibanez J."/>
            <person name="Schneider B.W."/>
            <person name="Sisson I."/>
            <person name="Smith M."/>
            <person name="Sodergren E."/>
            <person name="Song X.-Z."/>
            <person name="Song B.B."/>
            <person name="Summersgill H."/>
            <person name="Thelus R."/>
            <person name="Thornton R.D."/>
            <person name="Trejos Z.Y."/>
            <person name="Usmani K."/>
            <person name="Vattathil S."/>
            <person name="Villasana D."/>
            <person name="Walker D.L."/>
            <person name="Wang S."/>
            <person name="Wang K."/>
            <person name="White C.S."/>
            <person name="Williams A.C."/>
            <person name="Williamson J."/>
            <person name="Wilson K."/>
            <person name="Woghiren I.O."/>
            <person name="Woodworth J.R."/>
            <person name="Worley K.C."/>
            <person name="Wright R.A."/>
            <person name="Wu W."/>
            <person name="Young L."/>
            <person name="Zhang L."/>
            <person name="Zhang J."/>
            <person name="Zhu Y."/>
            <person name="Muzny D.M."/>
            <person name="Weinstock G."/>
            <person name="Gibbs R.A."/>
        </authorList>
    </citation>
    <scope>NUCLEOTIDE SEQUENCE [LARGE SCALE GENOMIC DNA]</scope>
    <source>
        <strain evidence="6">LSR1</strain>
    </source>
</reference>
<keyword evidence="3" id="KW-0009">Actin-binding</keyword>
<dbReference type="RefSeq" id="XP_029345189.1">
    <property type="nucleotide sequence ID" value="XM_029489329.1"/>
</dbReference>
<dbReference type="EnsemblMetazoa" id="XM_029489328.1">
    <property type="protein sequence ID" value="XP_029345188.1"/>
    <property type="gene ID" value="LOC100574703"/>
</dbReference>
<dbReference type="Gene3D" id="3.30.710.10">
    <property type="entry name" value="Potassium Channel Kv1.1, Chain A"/>
    <property type="match status" value="1"/>
</dbReference>
<keyword evidence="6" id="KW-1185">Reference proteome</keyword>
<dbReference type="Pfam" id="PF00651">
    <property type="entry name" value="BTB"/>
    <property type="match status" value="1"/>
</dbReference>
<dbReference type="PANTHER" id="PTHR24412">
    <property type="entry name" value="KELCH PROTEIN"/>
    <property type="match status" value="1"/>
</dbReference>
<dbReference type="Gene3D" id="1.25.40.420">
    <property type="match status" value="1"/>
</dbReference>
<dbReference type="Proteomes" id="UP000007819">
    <property type="component" value="Chromosome A2"/>
</dbReference>
<keyword evidence="2" id="KW-0677">Repeat</keyword>
<feature type="domain" description="BTB" evidence="4">
    <location>
        <begin position="47"/>
        <end position="114"/>
    </location>
</feature>
<dbReference type="AlphaFoldDB" id="A0A8R2JRW3"/>
<organism evidence="5 6">
    <name type="scientific">Acyrthosiphon pisum</name>
    <name type="common">Pea aphid</name>
    <dbReference type="NCBI Taxonomy" id="7029"/>
    <lineage>
        <taxon>Eukaryota</taxon>
        <taxon>Metazoa</taxon>
        <taxon>Ecdysozoa</taxon>
        <taxon>Arthropoda</taxon>
        <taxon>Hexapoda</taxon>
        <taxon>Insecta</taxon>
        <taxon>Pterygota</taxon>
        <taxon>Neoptera</taxon>
        <taxon>Paraneoptera</taxon>
        <taxon>Hemiptera</taxon>
        <taxon>Sternorrhyncha</taxon>
        <taxon>Aphidomorpha</taxon>
        <taxon>Aphidoidea</taxon>
        <taxon>Aphididae</taxon>
        <taxon>Macrosiphini</taxon>
        <taxon>Acyrthosiphon</taxon>
    </lineage>
</organism>
<dbReference type="SUPFAM" id="SSF54695">
    <property type="entry name" value="POZ domain"/>
    <property type="match status" value="1"/>
</dbReference>
<evidence type="ECO:0000313" key="6">
    <source>
        <dbReference type="Proteomes" id="UP000007819"/>
    </source>
</evidence>
<reference evidence="5" key="2">
    <citation type="submission" date="2022-06" db="UniProtKB">
        <authorList>
            <consortium name="EnsemblMetazoa"/>
        </authorList>
    </citation>
    <scope>IDENTIFICATION</scope>
</reference>
<dbReference type="Pfam" id="PF07707">
    <property type="entry name" value="BACK"/>
    <property type="match status" value="1"/>
</dbReference>
<accession>A0A8R2JRW3</accession>
<dbReference type="RefSeq" id="XP_029345187.1">
    <property type="nucleotide sequence ID" value="XM_029489327.1"/>
</dbReference>
<evidence type="ECO:0000259" key="4">
    <source>
        <dbReference type="PROSITE" id="PS50097"/>
    </source>
</evidence>
<keyword evidence="1" id="KW-0880">Kelch repeat</keyword>
<dbReference type="InterPro" id="IPR011333">
    <property type="entry name" value="SKP1/BTB/POZ_sf"/>
</dbReference>
<dbReference type="RefSeq" id="XP_029345188.1">
    <property type="nucleotide sequence ID" value="XM_029489328.1"/>
</dbReference>
<dbReference type="GeneID" id="100574703"/>
<evidence type="ECO:0000256" key="3">
    <source>
        <dbReference type="ARBA" id="ARBA00023203"/>
    </source>
</evidence>
<dbReference type="SMART" id="SM00225">
    <property type="entry name" value="BTB"/>
    <property type="match status" value="1"/>
</dbReference>
<dbReference type="PROSITE" id="PS50097">
    <property type="entry name" value="BTB"/>
    <property type="match status" value="1"/>
</dbReference>
<dbReference type="EnsemblMetazoa" id="XM_029489329.1">
    <property type="protein sequence ID" value="XP_029345189.1"/>
    <property type="gene ID" value="LOC100574703"/>
</dbReference>
<proteinExistence type="predicted"/>
<sequence length="249" mass="28579">MPFTMQNKKQNTEFGRCEKHAKYEYKKLSYTETYEVLQVLRQDRFFCDIKLKADDNKIVIAQKVVLASASPYFHSMFTNFSERNHDVVVMREIDSTALQLLVNFVYSGKIVITEEIVQDLLPASNLLQLQEVKEACCDFFQSQLGPTNCIAAYAIADLHSCSKLLKSSELYIQQHFSEAVGGDEFLSLSSEQVIQLIASDKLTVPSEEKVFESVIRWVKYESGSRKLILPELMEHVRLPLTSKDFLLKK</sequence>
<name>A0A8R2JRW3_ACYPI</name>
<dbReference type="PANTHER" id="PTHR24412:SF466">
    <property type="entry name" value="RING CANAL KELCH PROTEIN"/>
    <property type="match status" value="1"/>
</dbReference>
<dbReference type="SMART" id="SM00875">
    <property type="entry name" value="BACK"/>
    <property type="match status" value="1"/>
</dbReference>
<evidence type="ECO:0000256" key="2">
    <source>
        <dbReference type="ARBA" id="ARBA00022737"/>
    </source>
</evidence>
<dbReference type="EnsemblMetazoa" id="XM_029489327.1">
    <property type="protein sequence ID" value="XP_029345187.1"/>
    <property type="gene ID" value="LOC100574703"/>
</dbReference>
<protein>
    <recommendedName>
        <fullName evidence="4">BTB domain-containing protein</fullName>
    </recommendedName>
</protein>
<dbReference type="KEGG" id="api:100574703"/>
<evidence type="ECO:0000256" key="1">
    <source>
        <dbReference type="ARBA" id="ARBA00022441"/>
    </source>
</evidence>
<dbReference type="InterPro" id="IPR000210">
    <property type="entry name" value="BTB/POZ_dom"/>
</dbReference>
<dbReference type="OrthoDB" id="6620694at2759"/>
<dbReference type="InterPro" id="IPR011705">
    <property type="entry name" value="BACK"/>
</dbReference>
<dbReference type="FunFam" id="1.25.40.420:FF:000001">
    <property type="entry name" value="Kelch-like family member 12"/>
    <property type="match status" value="1"/>
</dbReference>